<evidence type="ECO:0000256" key="1">
    <source>
        <dbReference type="ARBA" id="ARBA00009067"/>
    </source>
</evidence>
<feature type="transmembrane region" description="Helical" evidence="2">
    <location>
        <begin position="68"/>
        <end position="87"/>
    </location>
</feature>
<keyword evidence="4" id="KW-0378">Hydrolase</keyword>
<feature type="transmembrane region" description="Helical" evidence="2">
    <location>
        <begin position="180"/>
        <end position="196"/>
    </location>
</feature>
<dbReference type="Proteomes" id="UP001321804">
    <property type="component" value="Chromosome"/>
</dbReference>
<dbReference type="RefSeq" id="WP_317695814.1">
    <property type="nucleotide sequence ID" value="NZ_AP026801.1"/>
</dbReference>
<comment type="similarity">
    <text evidence="1">Belongs to the UPF0177 family.</text>
</comment>
<keyword evidence="2" id="KW-1133">Transmembrane helix</keyword>
<feature type="domain" description="CAAX prenyl protease 2/Lysostaphin resistance protein A-like" evidence="3">
    <location>
        <begin position="104"/>
        <end position="189"/>
    </location>
</feature>
<evidence type="ECO:0000313" key="5">
    <source>
        <dbReference type="Proteomes" id="UP001321804"/>
    </source>
</evidence>
<dbReference type="Pfam" id="PF02517">
    <property type="entry name" value="Rce1-like"/>
    <property type="match status" value="1"/>
</dbReference>
<dbReference type="KEGG" id="xak:KIMC2_16320"/>
<dbReference type="GO" id="GO:0004175">
    <property type="term" value="F:endopeptidase activity"/>
    <property type="evidence" value="ECO:0007669"/>
    <property type="project" value="UniProtKB-ARBA"/>
</dbReference>
<evidence type="ECO:0000259" key="3">
    <source>
        <dbReference type="Pfam" id="PF02517"/>
    </source>
</evidence>
<sequence length="197" mass="22526">MKTKSERNTGIIFSIGFGVILPQMILPLVESLKINLLTPLWYIFIVLFSIKTYSYCKQNEYIKISKRKIAFGFLLGIFLIGLEWIFLSIFPNTSGSTVNLHMLYLEFPLMCFLGPIWEEIIFRGILIEKIPGNSFVKILITSILFSLFHGYMSIVLLFYFIVGVFFGLANRNENDLSTSIIAHIVVNTVVVIINLII</sequence>
<feature type="transmembrane region" description="Helical" evidence="2">
    <location>
        <begin position="138"/>
        <end position="168"/>
    </location>
</feature>
<feature type="transmembrane region" description="Helical" evidence="2">
    <location>
        <begin position="40"/>
        <end position="56"/>
    </location>
</feature>
<name>A0AAU9D6M9_9LACO</name>
<keyword evidence="5" id="KW-1185">Reference proteome</keyword>
<evidence type="ECO:0000313" key="4">
    <source>
        <dbReference type="EMBL" id="BDR57070.1"/>
    </source>
</evidence>
<gene>
    <name evidence="4" type="ORF">KIMC2_16320</name>
</gene>
<keyword evidence="2" id="KW-0812">Transmembrane</keyword>
<keyword evidence="2" id="KW-0472">Membrane</keyword>
<protein>
    <submittedName>
        <fullName evidence="4">Protease</fullName>
    </submittedName>
</protein>
<keyword evidence="4" id="KW-0645">Protease</keyword>
<dbReference type="PANTHER" id="PTHR36435">
    <property type="entry name" value="SLR1288 PROTEIN"/>
    <property type="match status" value="1"/>
</dbReference>
<proteinExistence type="inferred from homology"/>
<organism evidence="4 5">
    <name type="scientific">Xylocopilactobacillus apis</name>
    <dbReference type="NCBI Taxonomy" id="2932183"/>
    <lineage>
        <taxon>Bacteria</taxon>
        <taxon>Bacillati</taxon>
        <taxon>Bacillota</taxon>
        <taxon>Bacilli</taxon>
        <taxon>Lactobacillales</taxon>
        <taxon>Lactobacillaceae</taxon>
        <taxon>Xylocopilactobacillus</taxon>
    </lineage>
</organism>
<dbReference type="AlphaFoldDB" id="A0AAU9D6M9"/>
<dbReference type="GO" id="GO:0080120">
    <property type="term" value="P:CAAX-box protein maturation"/>
    <property type="evidence" value="ECO:0007669"/>
    <property type="project" value="UniProtKB-ARBA"/>
</dbReference>
<dbReference type="InterPro" id="IPR052710">
    <property type="entry name" value="CAAX_protease"/>
</dbReference>
<reference evidence="4 5" key="1">
    <citation type="journal article" date="2023" name="Microbiol. Spectr.">
        <title>Symbiosis of Carpenter Bees with Uncharacterized Lactic Acid Bacteria Showing NAD Auxotrophy.</title>
        <authorList>
            <person name="Kawasaki S."/>
            <person name="Ozawa K."/>
            <person name="Mori T."/>
            <person name="Yamamoto A."/>
            <person name="Ito M."/>
            <person name="Ohkuma M."/>
            <person name="Sakamoto M."/>
            <person name="Matsutani M."/>
        </authorList>
    </citation>
    <scope>NUCLEOTIDE SEQUENCE [LARGE SCALE GENOMIC DNA]</scope>
    <source>
        <strain evidence="4 5">KimC2</strain>
    </source>
</reference>
<dbReference type="EMBL" id="AP026801">
    <property type="protein sequence ID" value="BDR57070.1"/>
    <property type="molecule type" value="Genomic_DNA"/>
</dbReference>
<feature type="transmembrane region" description="Helical" evidence="2">
    <location>
        <begin position="107"/>
        <end position="126"/>
    </location>
</feature>
<evidence type="ECO:0000256" key="2">
    <source>
        <dbReference type="SAM" id="Phobius"/>
    </source>
</evidence>
<feature type="transmembrane region" description="Helical" evidence="2">
    <location>
        <begin position="9"/>
        <end position="28"/>
    </location>
</feature>
<accession>A0AAU9D6M9</accession>
<dbReference type="PANTHER" id="PTHR36435:SF1">
    <property type="entry name" value="CAAX AMINO TERMINAL PROTEASE FAMILY PROTEIN"/>
    <property type="match status" value="1"/>
</dbReference>
<dbReference type="GO" id="GO:0006508">
    <property type="term" value="P:proteolysis"/>
    <property type="evidence" value="ECO:0007669"/>
    <property type="project" value="UniProtKB-KW"/>
</dbReference>
<dbReference type="InterPro" id="IPR003675">
    <property type="entry name" value="Rce1/LyrA-like_dom"/>
</dbReference>